<evidence type="ECO:0000313" key="19">
    <source>
        <dbReference type="EMBL" id="EOR95171.1"/>
    </source>
</evidence>
<gene>
    <name evidence="19" type="ORF">ADIARSV_1659</name>
</gene>
<dbReference type="GO" id="GO:0005737">
    <property type="term" value="C:cytoplasm"/>
    <property type="evidence" value="ECO:0007669"/>
    <property type="project" value="UniProtKB-SubCell"/>
</dbReference>
<dbReference type="OrthoDB" id="9761875at2"/>
<dbReference type="Proteomes" id="UP000014174">
    <property type="component" value="Unassembled WGS sequence"/>
</dbReference>
<protein>
    <recommendedName>
        <fullName evidence="5 13">Malto-oligosyltrehalose trehalohydrolase</fullName>
        <shortName evidence="14">MTHase</shortName>
        <ecNumber evidence="4 13">3.2.1.141</ecNumber>
    </recommendedName>
    <alternativeName>
        <fullName evidence="11 14">4-alpha-D-((1-&gt;4)-alpha-D-glucano)trehalose trehalohydrolase</fullName>
    </alternativeName>
    <alternativeName>
        <fullName evidence="10 14">Maltooligosyl trehalose trehalohydrolase</fullName>
    </alternativeName>
</protein>
<dbReference type="STRING" id="1150600.ADIARSV_1659"/>
<evidence type="ECO:0000256" key="13">
    <source>
        <dbReference type="NCBIfam" id="TIGR02402"/>
    </source>
</evidence>
<feature type="active site" description="Nucleophile" evidence="15">
    <location>
        <position position="265"/>
    </location>
</feature>
<keyword evidence="8" id="KW-0119">Carbohydrate metabolism</keyword>
<organism evidence="19 20">
    <name type="scientific">Arcticibacter svalbardensis MN12-7</name>
    <dbReference type="NCBI Taxonomy" id="1150600"/>
    <lineage>
        <taxon>Bacteria</taxon>
        <taxon>Pseudomonadati</taxon>
        <taxon>Bacteroidota</taxon>
        <taxon>Sphingobacteriia</taxon>
        <taxon>Sphingobacteriales</taxon>
        <taxon>Sphingobacteriaceae</taxon>
        <taxon>Arcticibacter</taxon>
    </lineage>
</organism>
<dbReference type="InterPro" id="IPR017853">
    <property type="entry name" value="GH"/>
</dbReference>
<evidence type="ECO:0000256" key="9">
    <source>
        <dbReference type="ARBA" id="ARBA00023295"/>
    </source>
</evidence>
<feature type="binding site" evidence="16">
    <location>
        <begin position="327"/>
        <end position="331"/>
    </location>
    <ligand>
        <name>substrate</name>
    </ligand>
</feature>
<evidence type="ECO:0000256" key="14">
    <source>
        <dbReference type="PIRNR" id="PIRNR006337"/>
    </source>
</evidence>
<name>R9GU03_9SPHI</name>
<feature type="active site" description="Proton donor" evidence="15">
    <location>
        <position position="302"/>
    </location>
</feature>
<comment type="subcellular location">
    <subcellularLocation>
        <location evidence="1 15">Cytoplasm</location>
    </subcellularLocation>
</comment>
<dbReference type="SUPFAM" id="SSF81296">
    <property type="entry name" value="E set domains"/>
    <property type="match status" value="1"/>
</dbReference>
<dbReference type="InterPro" id="IPR044901">
    <property type="entry name" value="Trehalose_TreZ_E-set_sf"/>
</dbReference>
<evidence type="ECO:0000256" key="4">
    <source>
        <dbReference type="ARBA" id="ARBA00012268"/>
    </source>
</evidence>
<evidence type="ECO:0000256" key="1">
    <source>
        <dbReference type="ARBA" id="ARBA00004496"/>
    </source>
</evidence>
<keyword evidence="6" id="KW-0963">Cytoplasm</keyword>
<evidence type="ECO:0000256" key="12">
    <source>
        <dbReference type="ARBA" id="ARBA00034013"/>
    </source>
</evidence>
<evidence type="ECO:0000256" key="11">
    <source>
        <dbReference type="ARBA" id="ARBA00033284"/>
    </source>
</evidence>
<dbReference type="PATRIC" id="fig|1150600.3.peg.1632"/>
<dbReference type="PIRSF" id="PIRSF006337">
    <property type="entry name" value="Trehalose_TreZ"/>
    <property type="match status" value="1"/>
</dbReference>
<feature type="binding site" evidence="16">
    <location>
        <begin position="395"/>
        <end position="400"/>
    </location>
    <ligand>
        <name>substrate</name>
    </ligand>
</feature>
<evidence type="ECO:0000259" key="18">
    <source>
        <dbReference type="SMART" id="SM00642"/>
    </source>
</evidence>
<dbReference type="InterPro" id="IPR014756">
    <property type="entry name" value="Ig_E-set"/>
</dbReference>
<dbReference type="PANTHER" id="PTHR43651:SF11">
    <property type="entry name" value="MALTO-OLIGOSYLTREHALOSE TREHALOHYDROLASE"/>
    <property type="match status" value="1"/>
</dbReference>
<dbReference type="InterPro" id="IPR013783">
    <property type="entry name" value="Ig-like_fold"/>
</dbReference>
<evidence type="ECO:0000256" key="15">
    <source>
        <dbReference type="PIRSR" id="PIRSR006337-1"/>
    </source>
</evidence>
<dbReference type="PANTHER" id="PTHR43651">
    <property type="entry name" value="1,4-ALPHA-GLUCAN-BRANCHING ENZYME"/>
    <property type="match status" value="1"/>
</dbReference>
<dbReference type="EC" id="3.2.1.141" evidence="4 13"/>
<dbReference type="SUPFAM" id="SSF51445">
    <property type="entry name" value="(Trans)glycosidases"/>
    <property type="match status" value="1"/>
</dbReference>
<dbReference type="SUPFAM" id="SSF51011">
    <property type="entry name" value="Glycosyl hydrolase domain"/>
    <property type="match status" value="1"/>
</dbReference>
<keyword evidence="20" id="KW-1185">Reference proteome</keyword>
<reference evidence="19 20" key="1">
    <citation type="journal article" date="2013" name="Genome Announc.">
        <title>Draft Genome Sequence of Arcticibacter svalbardensis Strain MN12-7T, a Member of the Family Sphingobacteriaceae Isolated from an Arctic Soil Sample.</title>
        <authorList>
            <person name="Shivaji S."/>
            <person name="Ara S."/>
            <person name="Prasad S."/>
            <person name="Manasa B.P."/>
            <person name="Begum Z."/>
            <person name="Singh A."/>
            <person name="Kumar Pinnaka A."/>
        </authorList>
    </citation>
    <scope>NUCLEOTIDE SEQUENCE [LARGE SCALE GENOMIC DNA]</scope>
    <source>
        <strain evidence="19 20">MN12-7</strain>
    </source>
</reference>
<dbReference type="Gene3D" id="3.20.20.80">
    <property type="entry name" value="Glycosidases"/>
    <property type="match status" value="1"/>
</dbReference>
<dbReference type="CDD" id="cd11325">
    <property type="entry name" value="AmyAc_GTHase"/>
    <property type="match status" value="1"/>
</dbReference>
<keyword evidence="9 14" id="KW-0326">Glycosidase</keyword>
<comment type="caution">
    <text evidence="19">The sequence shown here is derived from an EMBL/GenBank/DDBJ whole genome shotgun (WGS) entry which is preliminary data.</text>
</comment>
<evidence type="ECO:0000256" key="16">
    <source>
        <dbReference type="PIRSR" id="PIRSR006337-2"/>
    </source>
</evidence>
<dbReference type="NCBIfam" id="TIGR02402">
    <property type="entry name" value="trehalose_TreZ"/>
    <property type="match status" value="1"/>
</dbReference>
<accession>R9GU03</accession>
<evidence type="ECO:0000256" key="3">
    <source>
        <dbReference type="ARBA" id="ARBA00008061"/>
    </source>
</evidence>
<dbReference type="Gene3D" id="2.60.40.10">
    <property type="entry name" value="Immunoglobulins"/>
    <property type="match status" value="1"/>
</dbReference>
<evidence type="ECO:0000256" key="17">
    <source>
        <dbReference type="PIRSR" id="PIRSR006337-3"/>
    </source>
</evidence>
<evidence type="ECO:0000256" key="10">
    <source>
        <dbReference type="ARBA" id="ARBA00032057"/>
    </source>
</evidence>
<comment type="similarity">
    <text evidence="3 14">Belongs to the glycosyl hydrolase 13 family.</text>
</comment>
<dbReference type="SMART" id="SM00642">
    <property type="entry name" value="Aamy"/>
    <property type="match status" value="1"/>
</dbReference>
<comment type="catalytic activity">
    <reaction evidence="12 14">
        <text>hydrolysis of (1-&gt;4)-alpha-D-glucosidic linkage in 4-alpha-D-[(1-&gt;4)-alpha-D-glucanosyl]n trehalose to yield trehalose and (1-&gt;4)-alpha-D-glucan.</text>
        <dbReference type="EC" id="3.2.1.141"/>
    </reaction>
</comment>
<dbReference type="GO" id="GO:0033942">
    <property type="term" value="F:4-alpha-D-(1-&gt;4)-alpha-D-glucanotrehalose trehalohydrolase activity"/>
    <property type="evidence" value="ECO:0007669"/>
    <property type="project" value="UniProtKB-EC"/>
</dbReference>
<feature type="domain" description="Glycosyl hydrolase family 13 catalytic" evidence="18">
    <location>
        <begin position="119"/>
        <end position="463"/>
    </location>
</feature>
<evidence type="ECO:0000256" key="2">
    <source>
        <dbReference type="ARBA" id="ARBA00005199"/>
    </source>
</evidence>
<dbReference type="GO" id="GO:0005992">
    <property type="term" value="P:trehalose biosynthetic process"/>
    <property type="evidence" value="ECO:0007669"/>
    <property type="project" value="UniProtKB-UniRule"/>
</dbReference>
<dbReference type="InterPro" id="IPR006047">
    <property type="entry name" value="GH13_cat_dom"/>
</dbReference>
<dbReference type="EMBL" id="AQPN01000063">
    <property type="protein sequence ID" value="EOR95171.1"/>
    <property type="molecule type" value="Genomic_DNA"/>
</dbReference>
<feature type="site" description="Transition state stabilizer" evidence="17">
    <location>
        <position position="396"/>
    </location>
</feature>
<dbReference type="UniPathway" id="UPA00299"/>
<proteinExistence type="inferred from homology"/>
<evidence type="ECO:0000256" key="6">
    <source>
        <dbReference type="ARBA" id="ARBA00022490"/>
    </source>
</evidence>
<evidence type="ECO:0000256" key="7">
    <source>
        <dbReference type="ARBA" id="ARBA00022801"/>
    </source>
</evidence>
<dbReference type="Pfam" id="PF00128">
    <property type="entry name" value="Alpha-amylase"/>
    <property type="match status" value="1"/>
</dbReference>
<dbReference type="AlphaFoldDB" id="R9GU03"/>
<dbReference type="InterPro" id="IPR012768">
    <property type="entry name" value="Trehalose_TreZ"/>
</dbReference>
<evidence type="ECO:0000256" key="8">
    <source>
        <dbReference type="ARBA" id="ARBA00023277"/>
    </source>
</evidence>
<dbReference type="eggNOG" id="COG0296">
    <property type="taxonomic scope" value="Bacteria"/>
</dbReference>
<dbReference type="Pfam" id="PF02922">
    <property type="entry name" value="CBM_48"/>
    <property type="match status" value="1"/>
</dbReference>
<keyword evidence="7 14" id="KW-0378">Hydrolase</keyword>
<feature type="binding site" evidence="16">
    <location>
        <begin position="263"/>
        <end position="268"/>
    </location>
    <ligand>
        <name>substrate</name>
    </ligand>
</feature>
<comment type="pathway">
    <text evidence="2 14">Glycan biosynthesis; trehalose biosynthesis.</text>
</comment>
<evidence type="ECO:0000313" key="20">
    <source>
        <dbReference type="Proteomes" id="UP000014174"/>
    </source>
</evidence>
<sequence length="610" mass="70184">MLDANDRMRPGLHFDEQGLAQFSVWAPKATFVEISLVDKKLRLPLTETAYGYWTIQTNQIKEGDLYQLILDRKTERPDPASLSQPEGVHGSSQALNLNDYSWTDTNWQNTALESYIIYELHTGTFTPEGTFAAIEDKLEHLKQLGITAIEIMPVAQFPGERNWGYDGVAPYAVQHSYGGALGLQHLVDRCHENGIAVILDVVYNHIGPEGNYFNDFGYYFTSKYNTPWGEALNFDDAYCDAVRSYFKQNALMWFKDFHIDALRLDAVHAIKDFSPVHILREIKIAVDQLNQETGRNHFLIAEVDLNDTRFIDPLAKQGYGMDAQWIDEFHHALRITAGEPATGYFADFKGISDLAKSYTDAYVYDGQYSPHRKKHFGVKAEENEGKQFVVFSQNHDQTGNRMLGERTSQLHTPEMQRLLAGAVLTAPYLPLLFMGEEWSETNPFQYFVSHTDPQLAEAVRKGRKKEFADFHLQGEAPDPMSMETFENSKLQWNLLEDPLHQNMFRYYQKLIHLRKHHPALSSLNRKQIEVTVDEQNNTLLVHRWQEERHVLCLMNFSSTNQEIQLPFLHKNWNILIFSGDSQWNGHLKIAENYTDQTMVVLPGQSLLILE</sequence>
<dbReference type="Gene3D" id="1.10.10.760">
    <property type="entry name" value="E-set domains of sugar-utilizing enzymes"/>
    <property type="match status" value="1"/>
</dbReference>
<dbReference type="InterPro" id="IPR004193">
    <property type="entry name" value="Glyco_hydro_13_N"/>
</dbReference>
<evidence type="ECO:0000256" key="5">
    <source>
        <dbReference type="ARBA" id="ARBA00015938"/>
    </source>
</evidence>
<dbReference type="CDD" id="cd02853">
    <property type="entry name" value="E_set_MTHase_like_N"/>
    <property type="match status" value="1"/>
</dbReference>